<evidence type="ECO:0000256" key="12">
    <source>
        <dbReference type="ARBA" id="ARBA00032632"/>
    </source>
</evidence>
<dbReference type="Gene3D" id="3.90.650.10">
    <property type="entry name" value="PurM-like C-terminal domain"/>
    <property type="match status" value="2"/>
</dbReference>
<dbReference type="SUPFAM" id="SSF109736">
    <property type="entry name" value="FGAM synthase PurL, linker domain"/>
    <property type="match status" value="1"/>
</dbReference>
<keyword evidence="7" id="KW-0658">Purine biosynthesis</keyword>
<dbReference type="SUPFAM" id="SSF82697">
    <property type="entry name" value="PurS-like"/>
    <property type="match status" value="1"/>
</dbReference>
<evidence type="ECO:0000256" key="6">
    <source>
        <dbReference type="ARBA" id="ARBA00022741"/>
    </source>
</evidence>
<accession>A0A3P8VG62</accession>
<feature type="domain" description="PurM-like C-terminal" evidence="13">
    <location>
        <begin position="819"/>
        <end position="893"/>
    </location>
</feature>
<proteinExistence type="inferred from homology"/>
<dbReference type="OMA" id="LSANWMW"/>
<feature type="domain" description="FGAR-AT PurM N-terminal-like" evidence="16">
    <location>
        <begin position="719"/>
        <end position="787"/>
    </location>
</feature>
<keyword evidence="18" id="KW-1185">Reference proteome</keyword>
<evidence type="ECO:0000259" key="14">
    <source>
        <dbReference type="Pfam" id="PF18072"/>
    </source>
</evidence>
<evidence type="ECO:0000313" key="18">
    <source>
        <dbReference type="Proteomes" id="UP000265120"/>
    </source>
</evidence>
<dbReference type="GO" id="GO:0005737">
    <property type="term" value="C:cytoplasm"/>
    <property type="evidence" value="ECO:0007669"/>
    <property type="project" value="TreeGrafter"/>
</dbReference>
<keyword evidence="5" id="KW-0479">Metal-binding</keyword>
<dbReference type="InterPro" id="IPR055181">
    <property type="entry name" value="FGAR-AT_PurM_N-like"/>
</dbReference>
<reference evidence="17" key="3">
    <citation type="submission" date="2025-09" db="UniProtKB">
        <authorList>
            <consortium name="Ensembl"/>
        </authorList>
    </citation>
    <scope>IDENTIFICATION</scope>
</reference>
<evidence type="ECO:0000256" key="1">
    <source>
        <dbReference type="ARBA" id="ARBA00004920"/>
    </source>
</evidence>
<dbReference type="GeneTree" id="ENSGT00390000007600"/>
<comment type="pathway">
    <text evidence="1">Purine metabolism; IMP biosynthesis via de novo pathway; 5-amino-1-(5-phospho-D-ribosyl)imidazole from N(2)-formyl-N(1)-(5-phospho-D-ribosyl)glycinamide: step 1/2.</text>
</comment>
<dbReference type="GO" id="GO:0046872">
    <property type="term" value="F:metal ion binding"/>
    <property type="evidence" value="ECO:0007669"/>
    <property type="project" value="UniProtKB-KW"/>
</dbReference>
<keyword evidence="8" id="KW-0067">ATP-binding</keyword>
<evidence type="ECO:0000256" key="7">
    <source>
        <dbReference type="ARBA" id="ARBA00022755"/>
    </source>
</evidence>
<dbReference type="InterPro" id="IPR029062">
    <property type="entry name" value="Class_I_gatase-like"/>
</dbReference>
<dbReference type="Gene3D" id="3.30.1330.10">
    <property type="entry name" value="PurM-like, N-terminal domain"/>
    <property type="match status" value="2"/>
</dbReference>
<dbReference type="PANTHER" id="PTHR10099:SF1">
    <property type="entry name" value="PHOSPHORIBOSYLFORMYLGLYCINAMIDINE SYNTHASE"/>
    <property type="match status" value="1"/>
</dbReference>
<dbReference type="GO" id="GO:0006189">
    <property type="term" value="P:'de novo' IMP biosynthetic process"/>
    <property type="evidence" value="ECO:0007669"/>
    <property type="project" value="UniProtKB-UniPathway"/>
</dbReference>
<dbReference type="Ensembl" id="ENSCSET00000012385.1">
    <property type="protein sequence ID" value="ENSCSEP00000012241.1"/>
    <property type="gene ID" value="ENSCSEG00000007870.1"/>
</dbReference>
<dbReference type="PROSITE" id="PS51273">
    <property type="entry name" value="GATASE_TYPE_1"/>
    <property type="match status" value="1"/>
</dbReference>
<dbReference type="Pfam" id="PF02769">
    <property type="entry name" value="AIRS_C"/>
    <property type="match status" value="2"/>
</dbReference>
<dbReference type="InterPro" id="IPR036676">
    <property type="entry name" value="PurM-like_C_sf"/>
</dbReference>
<dbReference type="FunFam" id="3.30.1330.10:FF:000010">
    <property type="entry name" value="Phosphoribosylformylglycinamidine synthase"/>
    <property type="match status" value="1"/>
</dbReference>
<feature type="domain" description="PurM-like C-terminal" evidence="13">
    <location>
        <begin position="458"/>
        <end position="589"/>
    </location>
</feature>
<dbReference type="SMART" id="SM01211">
    <property type="entry name" value="GATase_5"/>
    <property type="match status" value="1"/>
</dbReference>
<dbReference type="InterPro" id="IPR036921">
    <property type="entry name" value="PurM-like_N_sf"/>
</dbReference>
<keyword evidence="10" id="KW-0315">Glutamine amidotransferase</keyword>
<dbReference type="InterPro" id="IPR041609">
    <property type="entry name" value="PurL_linker"/>
</dbReference>
<dbReference type="FunCoup" id="A0A3P8VG62">
    <property type="interactions" value="1045"/>
</dbReference>
<dbReference type="GO" id="GO:0005524">
    <property type="term" value="F:ATP binding"/>
    <property type="evidence" value="ECO:0007669"/>
    <property type="project" value="UniProtKB-KW"/>
</dbReference>
<evidence type="ECO:0000259" key="16">
    <source>
        <dbReference type="Pfam" id="PF22689"/>
    </source>
</evidence>
<dbReference type="InterPro" id="IPR010073">
    <property type="entry name" value="PurL_large"/>
</dbReference>
<dbReference type="Gene3D" id="3.40.50.880">
    <property type="match status" value="1"/>
</dbReference>
<feature type="domain" description="Phosphoribosylformylglycinamidine synthase linker" evidence="14">
    <location>
        <begin position="180"/>
        <end position="228"/>
    </location>
</feature>
<feature type="domain" description="FGAR-AT PurM N-terminal-like" evidence="16">
    <location>
        <begin position="657"/>
        <end position="713"/>
    </location>
</feature>
<dbReference type="InParanoid" id="A0A3P8VG62"/>
<evidence type="ECO:0000256" key="3">
    <source>
        <dbReference type="ARBA" id="ARBA00012747"/>
    </source>
</evidence>
<name>A0A3P8VG62_CYNSE</name>
<reference evidence="17 18" key="1">
    <citation type="journal article" date="2014" name="Nat. Genet.">
        <title>Whole-genome sequence of a flatfish provides insights into ZW sex chromosome evolution and adaptation to a benthic lifestyle.</title>
        <authorList>
            <person name="Chen S."/>
            <person name="Zhang G."/>
            <person name="Shao C."/>
            <person name="Huang Q."/>
            <person name="Liu G."/>
            <person name="Zhang P."/>
            <person name="Song W."/>
            <person name="An N."/>
            <person name="Chalopin D."/>
            <person name="Volff J.N."/>
            <person name="Hong Y."/>
            <person name="Li Q."/>
            <person name="Sha Z."/>
            <person name="Zhou H."/>
            <person name="Xie M."/>
            <person name="Yu Q."/>
            <person name="Liu Y."/>
            <person name="Xiang H."/>
            <person name="Wang N."/>
            <person name="Wu K."/>
            <person name="Yang C."/>
            <person name="Zhou Q."/>
            <person name="Liao X."/>
            <person name="Yang L."/>
            <person name="Hu Q."/>
            <person name="Zhang J."/>
            <person name="Meng L."/>
            <person name="Jin L."/>
            <person name="Tian Y."/>
            <person name="Lian J."/>
            <person name="Yang J."/>
            <person name="Miao G."/>
            <person name="Liu S."/>
            <person name="Liang Z."/>
            <person name="Yan F."/>
            <person name="Li Y."/>
            <person name="Sun B."/>
            <person name="Zhang H."/>
            <person name="Zhang J."/>
            <person name="Zhu Y."/>
            <person name="Du M."/>
            <person name="Zhao Y."/>
            <person name="Schartl M."/>
            <person name="Tang Q."/>
            <person name="Wang J."/>
        </authorList>
    </citation>
    <scope>NUCLEOTIDE SEQUENCE</scope>
</reference>
<dbReference type="SUPFAM" id="SSF52317">
    <property type="entry name" value="Class I glutamine amidotransferase-like"/>
    <property type="match status" value="1"/>
</dbReference>
<dbReference type="Pfam" id="PF22689">
    <property type="entry name" value="FGAR-AT_PurM_N-like"/>
    <property type="match status" value="2"/>
</dbReference>
<reference evidence="17" key="2">
    <citation type="submission" date="2025-08" db="UniProtKB">
        <authorList>
            <consortium name="Ensembl"/>
        </authorList>
    </citation>
    <scope>IDENTIFICATION</scope>
</reference>
<comment type="similarity">
    <text evidence="2">In the N-terminal section; belongs to the FGAMS family.</text>
</comment>
<dbReference type="Pfam" id="PF13507">
    <property type="entry name" value="GATase_5"/>
    <property type="match status" value="1"/>
</dbReference>
<dbReference type="FunFam" id="1.10.8.750:FF:000001">
    <property type="entry name" value="Putative phosphoribosylformylglycinamidine synthase"/>
    <property type="match status" value="1"/>
</dbReference>
<evidence type="ECO:0000259" key="15">
    <source>
        <dbReference type="Pfam" id="PF18076"/>
    </source>
</evidence>
<evidence type="ECO:0000256" key="5">
    <source>
        <dbReference type="ARBA" id="ARBA00022723"/>
    </source>
</evidence>
<dbReference type="SUPFAM" id="SSF55326">
    <property type="entry name" value="PurM N-terminal domain-like"/>
    <property type="match status" value="2"/>
</dbReference>
<dbReference type="SUPFAM" id="SSF56042">
    <property type="entry name" value="PurM C-terminal domain-like"/>
    <property type="match status" value="2"/>
</dbReference>
<dbReference type="PANTHER" id="PTHR10099">
    <property type="entry name" value="PHOSPHORIBOSYLFORMYLGLYCINAMIDINE SYNTHASE"/>
    <property type="match status" value="1"/>
</dbReference>
<dbReference type="Pfam" id="PF18072">
    <property type="entry name" value="FGAR-AT_linker"/>
    <property type="match status" value="1"/>
</dbReference>
<dbReference type="EC" id="6.3.5.3" evidence="3"/>
<evidence type="ECO:0000256" key="9">
    <source>
        <dbReference type="ARBA" id="ARBA00022842"/>
    </source>
</evidence>
<dbReference type="Pfam" id="PF18076">
    <property type="entry name" value="FGAR-AT_N"/>
    <property type="match status" value="1"/>
</dbReference>
<evidence type="ECO:0000256" key="10">
    <source>
        <dbReference type="ARBA" id="ARBA00022962"/>
    </source>
</evidence>
<evidence type="ECO:0000256" key="4">
    <source>
        <dbReference type="ARBA" id="ARBA00022598"/>
    </source>
</evidence>
<keyword evidence="9" id="KW-0460">Magnesium</keyword>
<dbReference type="InterPro" id="IPR036604">
    <property type="entry name" value="PurS-like_sf"/>
</dbReference>
<organism evidence="17 18">
    <name type="scientific">Cynoglossus semilaevis</name>
    <name type="common">Tongue sole</name>
    <dbReference type="NCBI Taxonomy" id="244447"/>
    <lineage>
        <taxon>Eukaryota</taxon>
        <taxon>Metazoa</taxon>
        <taxon>Chordata</taxon>
        <taxon>Craniata</taxon>
        <taxon>Vertebrata</taxon>
        <taxon>Euteleostomi</taxon>
        <taxon>Actinopterygii</taxon>
        <taxon>Neopterygii</taxon>
        <taxon>Teleostei</taxon>
        <taxon>Neoteleostei</taxon>
        <taxon>Acanthomorphata</taxon>
        <taxon>Carangaria</taxon>
        <taxon>Pleuronectiformes</taxon>
        <taxon>Pleuronectoidei</taxon>
        <taxon>Cynoglossidae</taxon>
        <taxon>Cynoglossinae</taxon>
        <taxon>Cynoglossus</taxon>
    </lineage>
</organism>
<evidence type="ECO:0000256" key="8">
    <source>
        <dbReference type="ARBA" id="ARBA00022840"/>
    </source>
</evidence>
<keyword evidence="4" id="KW-0436">Ligase</keyword>
<dbReference type="Gene3D" id="1.10.8.750">
    <property type="entry name" value="Phosphoribosylformylglycinamidine synthase, linker domain"/>
    <property type="match status" value="1"/>
</dbReference>
<keyword evidence="6" id="KW-0547">Nucleotide-binding</keyword>
<dbReference type="STRING" id="244447.ENSCSEP00000012241"/>
<dbReference type="CDD" id="cd01740">
    <property type="entry name" value="GATase1_FGAR_AT"/>
    <property type="match status" value="1"/>
</dbReference>
<dbReference type="CDD" id="cd02204">
    <property type="entry name" value="PurL_repeat2"/>
    <property type="match status" value="1"/>
</dbReference>
<evidence type="ECO:0000313" key="17">
    <source>
        <dbReference type="Ensembl" id="ENSCSEP00000012241.1"/>
    </source>
</evidence>
<evidence type="ECO:0000256" key="2">
    <source>
        <dbReference type="ARBA" id="ARBA00008608"/>
    </source>
</evidence>
<dbReference type="AlphaFoldDB" id="A0A3P8VG62"/>
<feature type="domain" description="Phosphoribosylformylglycinamidine synthase N-terminal" evidence="15">
    <location>
        <begin position="66"/>
        <end position="152"/>
    </location>
</feature>
<dbReference type="UniPathway" id="UPA00074">
    <property type="reaction ID" value="UER00128"/>
</dbReference>
<protein>
    <recommendedName>
        <fullName evidence="3">phosphoribosylformylglycinamidine synthase</fullName>
        <ecNumber evidence="3">6.3.5.3</ecNumber>
    </recommendedName>
    <alternativeName>
        <fullName evidence="12">Formylglycinamide ribonucleotide amidotransferase</fullName>
    </alternativeName>
    <alternativeName>
        <fullName evidence="11">Formylglycinamide ribotide amidotransferase</fullName>
    </alternativeName>
</protein>
<dbReference type="GO" id="GO:0004642">
    <property type="term" value="F:phosphoribosylformylglycinamidine synthase activity"/>
    <property type="evidence" value="ECO:0007669"/>
    <property type="project" value="UniProtKB-EC"/>
</dbReference>
<dbReference type="InterPro" id="IPR010918">
    <property type="entry name" value="PurM-like_C_dom"/>
</dbReference>
<evidence type="ECO:0000256" key="11">
    <source>
        <dbReference type="ARBA" id="ARBA00029823"/>
    </source>
</evidence>
<sequence length="1268" mass="138197">MAVVQFYSSEAVNGRAVQRSAKLYPQLSVTSELCYNVELTGCECLSAEQKEVLLWLFRPPMQTEALSEEPNLTEGSGEKLVEIGPRLNFSTAWSTNAVSICQSAGLSHVTRVELSRRFLIKPRNGGCVTELNGDVEKLIGCLYDSMTECIYPHPITSFSVETKPQLVFEVDILGTGRAALEKANDEQGLAFDSWDLDYYTTMFQKIQRNPTNVECFDLAQSNSEHSRHWFFRGRMVVDGQEQKETLFSLIMDTQQHSNQNNVIKFCDNSSGIKGRKIECIYPKDPSQASRYETRPSLRHVIFTAETHNFPTGVAPFSGATTGTGGRIRDVQSAGRGGHVIAGTAGYCFGNLHIPGYSLPWESEGEGWEYPPSFAPPLQVAVEASDGASDYGNKFGEPVLSGFARSFGMRLANGERREWIKPIMFSGGLGSIEDPHVKKEEAETDRGSGLQDWCGWRSSVQGDNSSDRDLGAVQRGDAEMEQKMNRALRACLERASGNPICSIHDQGAGGNGNVLKELSEPAGAVIYCSRFKKGDPTLSVLELWGAEYQESNALLLRPSDRTFLEKVCQREKCPVDFVGNITGDGKIVLVDDEGGSADQADRGRCPVDLQLEWVLGKMPQKEFRMECQTPVLQALTLPPGLMVEAALERVLRLPAVASKRYLTNKVDRSVTGLVAQQQCVGPLHTPLADVAVVALSPFCLEGAATAIGEQPIKGLGCPADVKCSGNWMWAAKLPGEGACLLEACKAMCEVMAQLGVALDGGKDSLSMAARVGTETVKAPGALVISAYAVCPDITATVTPDLENPDGKGVLLWVPLSPDHHRLGGSALAQCYSQLGDCCPDLEQPALLTACFNTTQTLIHDRLLSAGHDISDGGLISCLLEMGFAGNRGIDVELSSNGCGGEENVWKIYVLTKLSLIIFDSSLYASKLAKHVFLLVLYGEEVLKEQLPKLRALWEDTSFQLERLQANELCVEQEEKGLAKRTQPHFKLSFDPCEKISIDQLASGQPRVAVVREEGSNGDREMSVSLYEADFEVWDVNMQDLCSGSLTLDRFKAVVFVGGFSYADVLGSAKGWAATVAFNPKAKAEFSRFRERDDTLSLGVCNGCQLMALLGWVGESKDGGESEVVLTHNKSGRFESRFVSVGIQASPSVWLKGMEGSALGVWVAHGEGLMQFRSSEAQEQIISGGLAPLRYLDDQGGPTEEYPLNPNGSPLGTAGLCSRDGRHLAMMPHPERCTRAWQWAWAPRDLRASLTPSPWLRMFRNAAAWCASAQ</sequence>
<dbReference type="InterPro" id="IPR040707">
    <property type="entry name" value="FGAR-AT_N"/>
</dbReference>
<evidence type="ECO:0000259" key="13">
    <source>
        <dbReference type="Pfam" id="PF02769"/>
    </source>
</evidence>
<dbReference type="Proteomes" id="UP000265120">
    <property type="component" value="Chromosome 2"/>
</dbReference>
<dbReference type="NCBIfam" id="TIGR01735">
    <property type="entry name" value="FGAM_synt"/>
    <property type="match status" value="1"/>
</dbReference>